<dbReference type="AlphaFoldDB" id="A0ABD1IIG3"/>
<protein>
    <submittedName>
        <fullName evidence="1">Uncharacterized protein</fullName>
    </submittedName>
</protein>
<name>A0ABD1IIG3_SALDI</name>
<keyword evidence="2" id="KW-1185">Reference proteome</keyword>
<dbReference type="Proteomes" id="UP001567538">
    <property type="component" value="Unassembled WGS sequence"/>
</dbReference>
<dbReference type="EMBL" id="JBEAFC010000002">
    <property type="protein sequence ID" value="KAL1568220.1"/>
    <property type="molecule type" value="Genomic_DNA"/>
</dbReference>
<proteinExistence type="predicted"/>
<comment type="caution">
    <text evidence="1">The sequence shown here is derived from an EMBL/GenBank/DDBJ whole genome shotgun (WGS) entry which is preliminary data.</text>
</comment>
<reference evidence="1 2" key="1">
    <citation type="submission" date="2024-06" db="EMBL/GenBank/DDBJ databases">
        <title>A chromosome level genome sequence of Diviner's sage (Salvia divinorum).</title>
        <authorList>
            <person name="Ford S.A."/>
            <person name="Ro D.-K."/>
            <person name="Ness R.W."/>
            <person name="Phillips M.A."/>
        </authorList>
    </citation>
    <scope>NUCLEOTIDE SEQUENCE [LARGE SCALE GENOMIC DNA]</scope>
    <source>
        <strain evidence="1">SAF-2024a</strain>
        <tissue evidence="1">Leaf</tissue>
    </source>
</reference>
<accession>A0ABD1IIG3</accession>
<organism evidence="1 2">
    <name type="scientific">Salvia divinorum</name>
    <name type="common">Maria pastora</name>
    <name type="synonym">Diviner's sage</name>
    <dbReference type="NCBI Taxonomy" id="28513"/>
    <lineage>
        <taxon>Eukaryota</taxon>
        <taxon>Viridiplantae</taxon>
        <taxon>Streptophyta</taxon>
        <taxon>Embryophyta</taxon>
        <taxon>Tracheophyta</taxon>
        <taxon>Spermatophyta</taxon>
        <taxon>Magnoliopsida</taxon>
        <taxon>eudicotyledons</taxon>
        <taxon>Gunneridae</taxon>
        <taxon>Pentapetalae</taxon>
        <taxon>asterids</taxon>
        <taxon>lamiids</taxon>
        <taxon>Lamiales</taxon>
        <taxon>Lamiaceae</taxon>
        <taxon>Nepetoideae</taxon>
        <taxon>Mentheae</taxon>
        <taxon>Salviinae</taxon>
        <taxon>Salvia</taxon>
        <taxon>Salvia subgen. Calosphace</taxon>
    </lineage>
</organism>
<gene>
    <name evidence="1" type="ORF">AAHA92_03615</name>
</gene>
<evidence type="ECO:0000313" key="1">
    <source>
        <dbReference type="EMBL" id="KAL1568220.1"/>
    </source>
</evidence>
<sequence length="83" mass="9554">MKSGEIKREYGRRVMAKYFPINSRHSSIPVNARHSSMPEWRQVETSNKGVVEDAELRLSIELNNVAPEVERARTSLLARTIRC</sequence>
<evidence type="ECO:0000313" key="2">
    <source>
        <dbReference type="Proteomes" id="UP001567538"/>
    </source>
</evidence>